<keyword evidence="3" id="KW-1185">Reference proteome</keyword>
<dbReference type="RefSeq" id="WP_211421859.1">
    <property type="nucleotide sequence ID" value="NZ_CP072642.1"/>
</dbReference>
<evidence type="ECO:0000313" key="2">
    <source>
        <dbReference type="EMBL" id="QUV93480.1"/>
    </source>
</evidence>
<feature type="signal peptide" evidence="1">
    <location>
        <begin position="1"/>
        <end position="22"/>
    </location>
</feature>
<organism evidence="2 3">
    <name type="scientific">Chloracidobacterium sp. N</name>
    <dbReference type="NCBI Taxonomy" id="2821540"/>
    <lineage>
        <taxon>Bacteria</taxon>
        <taxon>Pseudomonadati</taxon>
        <taxon>Acidobacteriota</taxon>
        <taxon>Terriglobia</taxon>
        <taxon>Terriglobales</taxon>
        <taxon>Acidobacteriaceae</taxon>
        <taxon>Chloracidobacterium</taxon>
        <taxon>Chloracidobacterium aggregatum</taxon>
    </lineage>
</organism>
<reference evidence="2 3" key="1">
    <citation type="submission" date="2021-03" db="EMBL/GenBank/DDBJ databases">
        <title>Genomic and phenotypic characterization of Chloracidobacterium isolates provides evidence for multiple species.</title>
        <authorList>
            <person name="Saini M.K."/>
            <person name="Costas A.M.G."/>
            <person name="Tank M."/>
            <person name="Bryant D.A."/>
        </authorList>
    </citation>
    <scope>NUCLEOTIDE SEQUENCE [LARGE SCALE GENOMIC DNA]</scope>
    <source>
        <strain evidence="2 3">N</strain>
    </source>
</reference>
<dbReference type="Proteomes" id="UP000677668">
    <property type="component" value="Chromosome 1"/>
</dbReference>
<feature type="chain" id="PRO_5046169978" description="Secreted protein" evidence="1">
    <location>
        <begin position="23"/>
        <end position="182"/>
    </location>
</feature>
<sequence length="182" mass="20387">MSLPKTLLAAALGLGLGFLPLASTPPTTTAAQSQKMLCAANEELIFGAVTTGGKMACLCGSPNLTAQRGYLQYRFGRPGRIELEYPAERAGSQQRFYYAHYTRFQREWASVRFRNREYNYRLFYSFDGETGRPTTEYGLNVYLGEGDKGTNFTLRRNTVVGRLQALEDILPCDREDPTNDCP</sequence>
<keyword evidence="1" id="KW-0732">Signal</keyword>
<evidence type="ECO:0000313" key="3">
    <source>
        <dbReference type="Proteomes" id="UP000677668"/>
    </source>
</evidence>
<evidence type="ECO:0008006" key="4">
    <source>
        <dbReference type="Google" id="ProtNLM"/>
    </source>
</evidence>
<evidence type="ECO:0000256" key="1">
    <source>
        <dbReference type="SAM" id="SignalP"/>
    </source>
</evidence>
<proteinExistence type="predicted"/>
<gene>
    <name evidence="2" type="ORF">J8C05_08885</name>
</gene>
<dbReference type="EMBL" id="CP072642">
    <property type="protein sequence ID" value="QUV93480.1"/>
    <property type="molecule type" value="Genomic_DNA"/>
</dbReference>
<accession>A0ABX8B167</accession>
<name>A0ABX8B167_9BACT</name>
<protein>
    <recommendedName>
        <fullName evidence="4">Secreted protein</fullName>
    </recommendedName>
</protein>